<name>D2PVE0_KRIFD</name>
<dbReference type="STRING" id="479435.Kfla_4388"/>
<dbReference type="PANTHER" id="PTHR43464:SF19">
    <property type="entry name" value="UBIQUINONE BIOSYNTHESIS O-METHYLTRANSFERASE, MITOCHONDRIAL"/>
    <property type="match status" value="1"/>
</dbReference>
<dbReference type="Gene3D" id="3.40.50.150">
    <property type="entry name" value="Vaccinia Virus protein VP39"/>
    <property type="match status" value="1"/>
</dbReference>
<keyword evidence="7" id="KW-1185">Reference proteome</keyword>
<proteinExistence type="predicted"/>
<keyword evidence="2 6" id="KW-0808">Transferase</keyword>
<dbReference type="InterPro" id="IPR041698">
    <property type="entry name" value="Methyltransf_25"/>
</dbReference>
<dbReference type="CDD" id="cd02440">
    <property type="entry name" value="AdoMet_MTases"/>
    <property type="match status" value="1"/>
</dbReference>
<evidence type="ECO:0000256" key="1">
    <source>
        <dbReference type="ARBA" id="ARBA00022603"/>
    </source>
</evidence>
<dbReference type="eggNOG" id="COG2227">
    <property type="taxonomic scope" value="Bacteria"/>
</dbReference>
<dbReference type="InterPro" id="IPR029063">
    <property type="entry name" value="SAM-dependent_MTases_sf"/>
</dbReference>
<evidence type="ECO:0000256" key="2">
    <source>
        <dbReference type="ARBA" id="ARBA00022679"/>
    </source>
</evidence>
<dbReference type="OrthoDB" id="7062303at2"/>
<keyword evidence="1 6" id="KW-0489">Methyltransferase</keyword>
<dbReference type="Pfam" id="PF13649">
    <property type="entry name" value="Methyltransf_25"/>
    <property type="match status" value="1"/>
</dbReference>
<dbReference type="RefSeq" id="WP_012921975.1">
    <property type="nucleotide sequence ID" value="NC_013729.1"/>
</dbReference>
<protein>
    <submittedName>
        <fullName evidence="6">Methyltransferase type 11</fullName>
    </submittedName>
</protein>
<keyword evidence="3" id="KW-0949">S-adenosyl-L-methionine</keyword>
<accession>D2PVE0</accession>
<evidence type="ECO:0000313" key="6">
    <source>
        <dbReference type="EMBL" id="ADB33421.1"/>
    </source>
</evidence>
<evidence type="ECO:0000256" key="3">
    <source>
        <dbReference type="ARBA" id="ARBA00022691"/>
    </source>
</evidence>
<dbReference type="KEGG" id="kfl:Kfla_4388"/>
<evidence type="ECO:0000259" key="5">
    <source>
        <dbReference type="Pfam" id="PF13649"/>
    </source>
</evidence>
<reference evidence="7" key="1">
    <citation type="submission" date="2009-09" db="EMBL/GenBank/DDBJ databases">
        <title>The complete genome of Kribbella flavida DSM 17836.</title>
        <authorList>
            <consortium name="US DOE Joint Genome Institute (JGI-PGF)"/>
            <person name="Lucas S."/>
            <person name="Copeland A."/>
            <person name="Lapidus A."/>
            <person name="Glavina del Rio T."/>
            <person name="Dalin E."/>
            <person name="Tice H."/>
            <person name="Bruce D."/>
            <person name="Goodwin L."/>
            <person name="Pitluck S."/>
            <person name="Kyrpides N."/>
            <person name="Mavromatis K."/>
            <person name="Ivanova N."/>
            <person name="Saunders E."/>
            <person name="Brettin T."/>
            <person name="Detter J.C."/>
            <person name="Han C."/>
            <person name="Larimer F."/>
            <person name="Land M."/>
            <person name="Hauser L."/>
            <person name="Markowitz V."/>
            <person name="Cheng J.-F."/>
            <person name="Hugenholtz P."/>
            <person name="Woyke T."/>
            <person name="Wu D."/>
            <person name="Pukall R."/>
            <person name="Klenk H.-P."/>
            <person name="Eisen J.A."/>
        </authorList>
    </citation>
    <scope>NUCLEOTIDE SEQUENCE [LARGE SCALE GENOMIC DNA]</scope>
    <source>
        <strain evidence="7">DSM 17836 / JCM 10339 / NBRC 14399</strain>
    </source>
</reference>
<dbReference type="GO" id="GO:0008168">
    <property type="term" value="F:methyltransferase activity"/>
    <property type="evidence" value="ECO:0007669"/>
    <property type="project" value="UniProtKB-KW"/>
</dbReference>
<evidence type="ECO:0000256" key="4">
    <source>
        <dbReference type="SAM" id="MobiDB-lite"/>
    </source>
</evidence>
<sequence length="233" mass="25329">MDIRGSSGQGGSGPGAITPDGSAVELYLRSSSQGEEQVIDEAIERDSEILELGCGTGRITRPLLARGHRLVAVDESPDMVGRVTGIETVCARIEELRLDRRFDVVLMMSFLINAPDAEARRRLLATCAYHVRPGGQVILQQHDRASFAGPRVLENGNRRLVISDVEHLPGDVDAATMTHTVDGHTWSQRVVVQNLTEDQLTAALGEVGLELAGYLTQDRTWLTARPARRTAPA</sequence>
<dbReference type="Proteomes" id="UP000007967">
    <property type="component" value="Chromosome"/>
</dbReference>
<dbReference type="PANTHER" id="PTHR43464">
    <property type="entry name" value="METHYLTRANSFERASE"/>
    <property type="match status" value="1"/>
</dbReference>
<evidence type="ECO:0000313" key="7">
    <source>
        <dbReference type="Proteomes" id="UP000007967"/>
    </source>
</evidence>
<organism evidence="6 7">
    <name type="scientific">Kribbella flavida (strain DSM 17836 / JCM 10339 / NBRC 14399)</name>
    <dbReference type="NCBI Taxonomy" id="479435"/>
    <lineage>
        <taxon>Bacteria</taxon>
        <taxon>Bacillati</taxon>
        <taxon>Actinomycetota</taxon>
        <taxon>Actinomycetes</taxon>
        <taxon>Propionibacteriales</taxon>
        <taxon>Kribbellaceae</taxon>
        <taxon>Kribbella</taxon>
    </lineage>
</organism>
<dbReference type="EMBL" id="CP001736">
    <property type="protein sequence ID" value="ADB33421.1"/>
    <property type="molecule type" value="Genomic_DNA"/>
</dbReference>
<feature type="domain" description="Methyltransferase" evidence="5">
    <location>
        <begin position="49"/>
        <end position="135"/>
    </location>
</feature>
<dbReference type="GO" id="GO:0032259">
    <property type="term" value="P:methylation"/>
    <property type="evidence" value="ECO:0007669"/>
    <property type="project" value="UniProtKB-KW"/>
</dbReference>
<dbReference type="AlphaFoldDB" id="D2PVE0"/>
<dbReference type="SUPFAM" id="SSF53335">
    <property type="entry name" value="S-adenosyl-L-methionine-dependent methyltransferases"/>
    <property type="match status" value="1"/>
</dbReference>
<dbReference type="HOGENOM" id="CLU_1204242_0_0_11"/>
<reference evidence="6 7" key="2">
    <citation type="journal article" date="2010" name="Stand. Genomic Sci.">
        <title>Complete genome sequence of Kribbella flavida type strain (IFO 14399).</title>
        <authorList>
            <person name="Pukall R."/>
            <person name="Lapidus A."/>
            <person name="Glavina Del Rio T."/>
            <person name="Copeland A."/>
            <person name="Tice H."/>
            <person name="Cheng J.-F."/>
            <person name="Lucas S."/>
            <person name="Chen F."/>
            <person name="Nolan M."/>
            <person name="LaButti K."/>
            <person name="Pati A."/>
            <person name="Ivanova N."/>
            <person name="Mavrommatis K."/>
            <person name="Mikhailova N."/>
            <person name="Pitluck S."/>
            <person name="Bruce D."/>
            <person name="Goodwin L."/>
            <person name="Land M."/>
            <person name="Hauser L."/>
            <person name="Chang Y.-J."/>
            <person name="Jeffries C.D."/>
            <person name="Chen A."/>
            <person name="Palaniappan K."/>
            <person name="Chain P."/>
            <person name="Rohde M."/>
            <person name="Goeker M."/>
            <person name="Bristow J."/>
            <person name="Eisen J.A."/>
            <person name="Markowitz V."/>
            <person name="Hugenholtz P."/>
            <person name="Kyrpides N.C."/>
            <person name="Klenk H.-P."/>
            <person name="Brettin T."/>
        </authorList>
    </citation>
    <scope>NUCLEOTIDE SEQUENCE [LARGE SCALE GENOMIC DNA]</scope>
    <source>
        <strain evidence="7">DSM 17836 / JCM 10339 / NBRC 14399</strain>
    </source>
</reference>
<gene>
    <name evidence="6" type="ordered locus">Kfla_4388</name>
</gene>
<feature type="region of interest" description="Disordered" evidence="4">
    <location>
        <begin position="1"/>
        <end position="20"/>
    </location>
</feature>